<comment type="caution">
    <text evidence="1">The sequence shown here is derived from an EMBL/GenBank/DDBJ whole genome shotgun (WGS) entry which is preliminary data.</text>
</comment>
<evidence type="ECO:0000313" key="1">
    <source>
        <dbReference type="EMBL" id="TPW31375.1"/>
    </source>
</evidence>
<dbReference type="AlphaFoldDB" id="A0A506UEQ5"/>
<dbReference type="EMBL" id="VHLH01000004">
    <property type="protein sequence ID" value="TPW31375.1"/>
    <property type="molecule type" value="Genomic_DNA"/>
</dbReference>
<organism evidence="1 2">
    <name type="scientific">Pararhizobium mangrovi</name>
    <dbReference type="NCBI Taxonomy" id="2590452"/>
    <lineage>
        <taxon>Bacteria</taxon>
        <taxon>Pseudomonadati</taxon>
        <taxon>Pseudomonadota</taxon>
        <taxon>Alphaproteobacteria</taxon>
        <taxon>Hyphomicrobiales</taxon>
        <taxon>Rhizobiaceae</taxon>
        <taxon>Rhizobium/Agrobacterium group</taxon>
        <taxon>Pararhizobium</taxon>
    </lineage>
</organism>
<evidence type="ECO:0000313" key="2">
    <source>
        <dbReference type="Proteomes" id="UP000320314"/>
    </source>
</evidence>
<reference evidence="1 2" key="1">
    <citation type="submission" date="2019-06" db="EMBL/GenBank/DDBJ databases">
        <authorList>
            <person name="Li M."/>
        </authorList>
    </citation>
    <scope>NUCLEOTIDE SEQUENCE [LARGE SCALE GENOMIC DNA]</scope>
    <source>
        <strain evidence="1 2">BGMRC6574</strain>
    </source>
</reference>
<sequence length="197" mass="21655">MAYFGYGSLVNRATHRTEIVAAYRARLHGWKRMWRSRPDVLLDPAHGTALSLLSVACKAEAETDGLLVVDRAENLPAVDEREAHYDRHLLSAADITLFEGSLPCDCPVYVYEARSGAGDAVACPTRQSYLDAVMQGFLAEHGEAGLRAFVFETDGFDLPVLADRAVPLYPRAVRLDAREAGLIDGLLHERGVRFLAV</sequence>
<accession>A0A506UEQ5</accession>
<proteinExistence type="predicted"/>
<dbReference type="GO" id="GO:0016740">
    <property type="term" value="F:transferase activity"/>
    <property type="evidence" value="ECO:0007669"/>
    <property type="project" value="UniProtKB-KW"/>
</dbReference>
<dbReference type="Proteomes" id="UP000320314">
    <property type="component" value="Unassembled WGS sequence"/>
</dbReference>
<keyword evidence="1" id="KW-0808">Transferase</keyword>
<dbReference type="OrthoDB" id="5567366at2"/>
<keyword evidence="2" id="KW-1185">Reference proteome</keyword>
<name>A0A506UEQ5_9HYPH</name>
<dbReference type="SUPFAM" id="SSF110857">
    <property type="entry name" value="Gamma-glutamyl cyclotransferase-like"/>
    <property type="match status" value="1"/>
</dbReference>
<dbReference type="Gene3D" id="3.10.490.10">
    <property type="entry name" value="Gamma-glutamyl cyclotransferase-like"/>
    <property type="match status" value="1"/>
</dbReference>
<gene>
    <name evidence="1" type="ORF">FJU11_03045</name>
</gene>
<protein>
    <submittedName>
        <fullName evidence="1">Gamma-glutamylcyclotransferase</fullName>
    </submittedName>
</protein>
<dbReference type="InterPro" id="IPR036568">
    <property type="entry name" value="GGCT-like_sf"/>
</dbReference>